<proteinExistence type="inferred from homology"/>
<dbReference type="PANTHER" id="PTHR19375">
    <property type="entry name" value="HEAT SHOCK PROTEIN 70KDA"/>
    <property type="match status" value="1"/>
</dbReference>
<reference evidence="5 6" key="1">
    <citation type="submission" date="2022-11" db="EMBL/GenBank/DDBJ databases">
        <title>Minimal conservation of predation-associated metabolite biosynthetic gene clusters underscores biosynthetic potential of Myxococcota including descriptions for ten novel species: Archangium lansinium sp. nov., Myxococcus landrumus sp. nov., Nannocystis bai.</title>
        <authorList>
            <person name="Ahearne A."/>
            <person name="Stevens C."/>
            <person name="Dowd S."/>
        </authorList>
    </citation>
    <scope>NUCLEOTIDE SEQUENCE [LARGE SCALE GENOMIC DNA]</scope>
    <source>
        <strain evidence="5 6">BB15-2</strain>
    </source>
</reference>
<dbReference type="PROSITE" id="PS00329">
    <property type="entry name" value="HSP70_2"/>
    <property type="match status" value="1"/>
</dbReference>
<dbReference type="Gene3D" id="2.60.34.10">
    <property type="entry name" value="Substrate Binding Domain Of DNAk, Chain A, domain 1"/>
    <property type="match status" value="1"/>
</dbReference>
<dbReference type="RefSeq" id="WP_272085971.1">
    <property type="nucleotide sequence ID" value="NZ_JAQNDL010000001.1"/>
</dbReference>
<dbReference type="InterPro" id="IPR018181">
    <property type="entry name" value="Heat_shock_70_CS"/>
</dbReference>
<dbReference type="EMBL" id="JAQNDL010000001">
    <property type="protein sequence ID" value="MDC0717484.1"/>
    <property type="molecule type" value="Genomic_DNA"/>
</dbReference>
<dbReference type="Gene3D" id="3.30.420.40">
    <property type="match status" value="2"/>
</dbReference>
<accession>A0ABT5DV53</accession>
<dbReference type="Proteomes" id="UP001221686">
    <property type="component" value="Unassembled WGS sequence"/>
</dbReference>
<gene>
    <name evidence="5" type="ORF">POL25_11305</name>
</gene>
<keyword evidence="3 4" id="KW-0067">ATP-binding</keyword>
<dbReference type="InterPro" id="IPR043129">
    <property type="entry name" value="ATPase_NBD"/>
</dbReference>
<dbReference type="InterPro" id="IPR013126">
    <property type="entry name" value="Hsp_70_fam"/>
</dbReference>
<keyword evidence="6" id="KW-1185">Reference proteome</keyword>
<dbReference type="PRINTS" id="PR00301">
    <property type="entry name" value="HEATSHOCK70"/>
</dbReference>
<dbReference type="PROSITE" id="PS00297">
    <property type="entry name" value="HSP70_1"/>
    <property type="match status" value="1"/>
</dbReference>
<evidence type="ECO:0000256" key="1">
    <source>
        <dbReference type="ARBA" id="ARBA00007381"/>
    </source>
</evidence>
<evidence type="ECO:0000313" key="5">
    <source>
        <dbReference type="EMBL" id="MDC0717484.1"/>
    </source>
</evidence>
<dbReference type="Pfam" id="PF00012">
    <property type="entry name" value="HSP70"/>
    <property type="match status" value="1"/>
</dbReference>
<evidence type="ECO:0000313" key="6">
    <source>
        <dbReference type="Proteomes" id="UP001221686"/>
    </source>
</evidence>
<evidence type="ECO:0000256" key="3">
    <source>
        <dbReference type="ARBA" id="ARBA00022840"/>
    </source>
</evidence>
<dbReference type="SUPFAM" id="SSF53067">
    <property type="entry name" value="Actin-like ATPase domain"/>
    <property type="match status" value="2"/>
</dbReference>
<dbReference type="PROSITE" id="PS01036">
    <property type="entry name" value="HSP70_3"/>
    <property type="match status" value="1"/>
</dbReference>
<dbReference type="SUPFAM" id="SSF100920">
    <property type="entry name" value="Heat shock protein 70kD (HSP70), peptide-binding domain"/>
    <property type="match status" value="1"/>
</dbReference>
<evidence type="ECO:0000256" key="2">
    <source>
        <dbReference type="ARBA" id="ARBA00022741"/>
    </source>
</evidence>
<organism evidence="5 6">
    <name type="scientific">Nannocystis bainbridge</name>
    <dbReference type="NCBI Taxonomy" id="2995303"/>
    <lineage>
        <taxon>Bacteria</taxon>
        <taxon>Pseudomonadati</taxon>
        <taxon>Myxococcota</taxon>
        <taxon>Polyangia</taxon>
        <taxon>Nannocystales</taxon>
        <taxon>Nannocystaceae</taxon>
        <taxon>Nannocystis</taxon>
    </lineage>
</organism>
<dbReference type="InterPro" id="IPR029047">
    <property type="entry name" value="HSP70_peptide-bd_sf"/>
</dbReference>
<keyword evidence="2 4" id="KW-0547">Nucleotide-binding</keyword>
<sequence>MIVGIDLGTTYSLVCALQDGRPCVLANSLGETLTPSAVSLLDDGRWVVGAAARARLVTHPEATAAVFKRDMGTSRTYSIGGREFTPQALSAMVLRSLKEDTEAALGQPVERAVITVPAYFGELQRSATREAGQIAGFKVERLVHEPTAAALAYGLHAADREQRVVVLDLGGGTFDVTVLEIIEGVMEVQASAGDARLGGEDFLEVLTELVRERLVRERGVDLRTDRRAWSLMRELCESAKHRLSSMEVVQVAHPELRVGRERVALSEEITLVTAEQAWQGLLERLRRVIVRALRDARIDPSQVDEVLLVGGATRMPCVRRLAARMFGRLPLCTLPADEAVAMGAAVQSGLVAGDTALGDLVVTDITPFTLGTAVTSRYSGAEVADVFSPIIDRGTVIPCSRVQRYSTVRDRQTEIAFLVCQGEHPQASKNTLLGHVEVKGLPKRSAGEVLIDVRFTYDLNGLLEVDAEVVGTTNSVSTLFHGSAVKLSTAEIERARQEMQRFKFHPRDALPNTTALARAMALYAELTGPARSELGEGIAAFRAVLDAQDPSQVQAVREALVALTHRLAT</sequence>
<name>A0ABT5DV53_9BACT</name>
<protein>
    <submittedName>
        <fullName evidence="5">Hsp70 family protein</fullName>
    </submittedName>
</protein>
<evidence type="ECO:0000256" key="4">
    <source>
        <dbReference type="RuleBase" id="RU003322"/>
    </source>
</evidence>
<dbReference type="Gene3D" id="3.90.640.10">
    <property type="entry name" value="Actin, Chain A, domain 4"/>
    <property type="match status" value="1"/>
</dbReference>
<comment type="similarity">
    <text evidence="1 4">Belongs to the heat shock protein 70 family.</text>
</comment>
<comment type="caution">
    <text evidence="5">The sequence shown here is derived from an EMBL/GenBank/DDBJ whole genome shotgun (WGS) entry which is preliminary data.</text>
</comment>